<evidence type="ECO:0000256" key="1">
    <source>
        <dbReference type="SAM" id="MobiDB-lite"/>
    </source>
</evidence>
<accession>A0A3P5XIB5</accession>
<protein>
    <submittedName>
        <fullName evidence="2">Uncharacterized protein</fullName>
    </submittedName>
</protein>
<gene>
    <name evidence="2" type="ORF">XINFAN_01870</name>
</gene>
<name>A0A3P5XIB5_9RHOB</name>
<keyword evidence="3" id="KW-1185">Reference proteome</keyword>
<evidence type="ECO:0000313" key="2">
    <source>
        <dbReference type="EMBL" id="VDC27340.1"/>
    </source>
</evidence>
<dbReference type="EMBL" id="UXAW01000058">
    <property type="protein sequence ID" value="VDC27340.1"/>
    <property type="molecule type" value="Genomic_DNA"/>
</dbReference>
<dbReference type="AlphaFoldDB" id="A0A3P5XIB5"/>
<reference evidence="2 3" key="1">
    <citation type="submission" date="2018-11" db="EMBL/GenBank/DDBJ databases">
        <authorList>
            <person name="Criscuolo A."/>
        </authorList>
    </citation>
    <scope>NUCLEOTIDE SEQUENCE [LARGE SCALE GENOMIC DNA]</scope>
    <source>
        <strain evidence="2">ACIP111625</strain>
    </source>
</reference>
<proteinExistence type="predicted"/>
<feature type="region of interest" description="Disordered" evidence="1">
    <location>
        <begin position="78"/>
        <end position="118"/>
    </location>
</feature>
<feature type="compositionally biased region" description="Basic residues" evidence="1">
    <location>
        <begin position="99"/>
        <end position="109"/>
    </location>
</feature>
<dbReference type="Proteomes" id="UP000277498">
    <property type="component" value="Unassembled WGS sequence"/>
</dbReference>
<organism evidence="2 3">
    <name type="scientific">Pseudogemmobacter humi</name>
    <dbReference type="NCBI Taxonomy" id="2483812"/>
    <lineage>
        <taxon>Bacteria</taxon>
        <taxon>Pseudomonadati</taxon>
        <taxon>Pseudomonadota</taxon>
        <taxon>Alphaproteobacteria</taxon>
        <taxon>Rhodobacterales</taxon>
        <taxon>Paracoccaceae</taxon>
        <taxon>Pseudogemmobacter</taxon>
    </lineage>
</organism>
<evidence type="ECO:0000313" key="3">
    <source>
        <dbReference type="Proteomes" id="UP000277498"/>
    </source>
</evidence>
<feature type="region of interest" description="Disordered" evidence="1">
    <location>
        <begin position="176"/>
        <end position="199"/>
    </location>
</feature>
<sequence>MHTVEIQVQPRNRRIVADVIGLVLRDAGLTGQRALPEQEPAGNALHAPFRQPRRQIAKLIGLKRRIAAARQHQIALNDSAAQRPGRQQPGAEPPPRPQPFHRVKRRHRLGDRSGRQGRVLFARLKHSAGGRIGHHIAHRAGKLRRRDQPRGIGHIAPARHLPARPRAGRALHHLAPGGQSHACEHRSQQSASGQHRPIPPLVSRFLADARGAAQMAPRHGAVKSHSPRGKRFDSSRMFRSIWLRI</sequence>